<proteinExistence type="predicted"/>
<reference evidence="2" key="1">
    <citation type="journal article" date="2014" name="Int. J. Syst. Evol. Microbiol.">
        <title>Complete genome sequence of Corynebacterium casei LMG S-19264T (=DSM 44701T), isolated from a smear-ripened cheese.</title>
        <authorList>
            <consortium name="US DOE Joint Genome Institute (JGI-PGF)"/>
            <person name="Walter F."/>
            <person name="Albersmeier A."/>
            <person name="Kalinowski J."/>
            <person name="Ruckert C."/>
        </authorList>
    </citation>
    <scope>NUCLEOTIDE SEQUENCE</scope>
    <source>
        <strain evidence="2">JCM 30078</strain>
    </source>
</reference>
<dbReference type="RefSeq" id="WP_229779547.1">
    <property type="nucleotide sequence ID" value="NZ_BMPO01000012.1"/>
</dbReference>
<dbReference type="Proteomes" id="UP000635983">
    <property type="component" value="Unassembled WGS sequence"/>
</dbReference>
<gene>
    <name evidence="2" type="ORF">GCM10009304_39140</name>
</gene>
<dbReference type="AlphaFoldDB" id="A0A917Q395"/>
<dbReference type="EMBL" id="BMPO01000012">
    <property type="protein sequence ID" value="GGK09168.1"/>
    <property type="molecule type" value="Genomic_DNA"/>
</dbReference>
<evidence type="ECO:0000313" key="3">
    <source>
        <dbReference type="Proteomes" id="UP000635983"/>
    </source>
</evidence>
<dbReference type="PROSITE" id="PS51186">
    <property type="entry name" value="GNAT"/>
    <property type="match status" value="1"/>
</dbReference>
<evidence type="ECO:0000313" key="2">
    <source>
        <dbReference type="EMBL" id="GGK09168.1"/>
    </source>
</evidence>
<dbReference type="InterPro" id="IPR016181">
    <property type="entry name" value="Acyl_CoA_acyltransferase"/>
</dbReference>
<dbReference type="PANTHER" id="PTHR43415:SF3">
    <property type="entry name" value="GNAT-FAMILY ACETYLTRANSFERASE"/>
    <property type="match status" value="1"/>
</dbReference>
<sequence>MSAFVRAMREDDLERVLSWRNHPDVRQFMYTRHAITPSEHRKWYESSQLNSARSLLIFEQEEEPLGFVNITQTVAEHIADWGFYLAPGAPRGAGRQLGEAALAFAFDSLGLHKVCGQALAFNERSIRFHEKLGFVQEGALRDQHYDGTTYHTIIHFGLLQHEWQAKDRDTHQ</sequence>
<comment type="caution">
    <text evidence="2">The sequence shown here is derived from an EMBL/GenBank/DDBJ whole genome shotgun (WGS) entry which is preliminary data.</text>
</comment>
<dbReference type="GO" id="GO:0016747">
    <property type="term" value="F:acyltransferase activity, transferring groups other than amino-acyl groups"/>
    <property type="evidence" value="ECO:0007669"/>
    <property type="project" value="InterPro"/>
</dbReference>
<feature type="domain" description="N-acetyltransferase" evidence="1">
    <location>
        <begin position="3"/>
        <end position="157"/>
    </location>
</feature>
<dbReference type="Pfam" id="PF13302">
    <property type="entry name" value="Acetyltransf_3"/>
    <property type="match status" value="1"/>
</dbReference>
<dbReference type="NCBIfam" id="TIGR03585">
    <property type="entry name" value="PseH"/>
    <property type="match status" value="1"/>
</dbReference>
<evidence type="ECO:0000259" key="1">
    <source>
        <dbReference type="PROSITE" id="PS51186"/>
    </source>
</evidence>
<reference evidence="2" key="2">
    <citation type="submission" date="2020-09" db="EMBL/GenBank/DDBJ databases">
        <authorList>
            <person name="Sun Q."/>
            <person name="Ohkuma M."/>
        </authorList>
    </citation>
    <scope>NUCLEOTIDE SEQUENCE</scope>
    <source>
        <strain evidence="2">JCM 30078</strain>
    </source>
</reference>
<dbReference type="PANTHER" id="PTHR43415">
    <property type="entry name" value="SPERMIDINE N(1)-ACETYLTRANSFERASE"/>
    <property type="match status" value="1"/>
</dbReference>
<keyword evidence="3" id="KW-1185">Reference proteome</keyword>
<dbReference type="Gene3D" id="3.40.630.30">
    <property type="match status" value="1"/>
</dbReference>
<dbReference type="SUPFAM" id="SSF55729">
    <property type="entry name" value="Acyl-CoA N-acyltransferases (Nat)"/>
    <property type="match status" value="1"/>
</dbReference>
<name>A0A917Q395_9PSED</name>
<organism evidence="2 3">
    <name type="scientific">Pseudomonas matsuisoli</name>
    <dbReference type="NCBI Taxonomy" id="1515666"/>
    <lineage>
        <taxon>Bacteria</taxon>
        <taxon>Pseudomonadati</taxon>
        <taxon>Pseudomonadota</taxon>
        <taxon>Gammaproteobacteria</taxon>
        <taxon>Pseudomonadales</taxon>
        <taxon>Pseudomonadaceae</taxon>
        <taxon>Pseudomonas</taxon>
    </lineage>
</organism>
<dbReference type="InterPro" id="IPR020036">
    <property type="entry name" value="PseH"/>
</dbReference>
<protein>
    <submittedName>
        <fullName evidence="2">UDP-4-amino-4, 6-dideoxy-N-acetyl-beta-L-altrosamine N-acetyltransferase</fullName>
    </submittedName>
</protein>
<dbReference type="InterPro" id="IPR000182">
    <property type="entry name" value="GNAT_dom"/>
</dbReference>
<accession>A0A917Q395</accession>